<protein>
    <submittedName>
        <fullName evidence="4">Paraneoplastic antigen-like protein 5</fullName>
    </submittedName>
</protein>
<dbReference type="RefSeq" id="XP_045141487.1">
    <property type="nucleotide sequence ID" value="XM_045285552.1"/>
</dbReference>
<dbReference type="PANTHER" id="PTHR23095:SF4">
    <property type="entry name" value="PARANEOPLASTIC ANTIGEN-LIKE PROTEIN 5"/>
    <property type="match status" value="1"/>
</dbReference>
<gene>
    <name evidence="4" type="primary">PNMA5</name>
</gene>
<dbReference type="Proteomes" id="UP000694863">
    <property type="component" value="Unplaced"/>
</dbReference>
<accession>A0ABM0J645</accession>
<proteinExistence type="predicted"/>
<dbReference type="RefSeq" id="XP_045141486.1">
    <property type="nucleotide sequence ID" value="XM_045285551.1"/>
</dbReference>
<dbReference type="InterPro" id="IPR026523">
    <property type="entry name" value="PNMA"/>
</dbReference>
<evidence type="ECO:0000259" key="1">
    <source>
        <dbReference type="Pfam" id="PF14893"/>
    </source>
</evidence>
<dbReference type="PANTHER" id="PTHR23095">
    <property type="entry name" value="PARANEOPLASTIC ANTIGEN"/>
    <property type="match status" value="1"/>
</dbReference>
<dbReference type="RefSeq" id="XP_004715686.1">
    <property type="nucleotide sequence ID" value="XM_004715629.2"/>
</dbReference>
<evidence type="ECO:0000313" key="4">
    <source>
        <dbReference type="RefSeq" id="XP_004715686.1"/>
    </source>
</evidence>
<keyword evidence="3" id="KW-1185">Reference proteome</keyword>
<feature type="domain" description="Paraneoplastic antigen Ma-like C-terminal" evidence="1">
    <location>
        <begin position="156"/>
        <end position="316"/>
    </location>
</feature>
<feature type="domain" description="Paraneoplastic antigen Ma-like N-terminal" evidence="2">
    <location>
        <begin position="1"/>
        <end position="92"/>
    </location>
</feature>
<organism evidence="3 4">
    <name type="scientific">Echinops telfairi</name>
    <name type="common">Lesser hedgehog tenrec</name>
    <dbReference type="NCBI Taxonomy" id="9371"/>
    <lineage>
        <taxon>Eukaryota</taxon>
        <taxon>Metazoa</taxon>
        <taxon>Chordata</taxon>
        <taxon>Craniata</taxon>
        <taxon>Vertebrata</taxon>
        <taxon>Euteleostomi</taxon>
        <taxon>Mammalia</taxon>
        <taxon>Eutheria</taxon>
        <taxon>Afrotheria</taxon>
        <taxon>Tenrecidae</taxon>
        <taxon>Tenrecinae</taxon>
        <taxon>Echinops</taxon>
    </lineage>
</organism>
<evidence type="ECO:0000259" key="2">
    <source>
        <dbReference type="Pfam" id="PF20846"/>
    </source>
</evidence>
<dbReference type="InterPro" id="IPR048270">
    <property type="entry name" value="PNMA_C"/>
</dbReference>
<dbReference type="RefSeq" id="XP_045141485.1">
    <property type="nucleotide sequence ID" value="XM_045285550.1"/>
</dbReference>
<dbReference type="InterPro" id="IPR048271">
    <property type="entry name" value="PNMA_N"/>
</dbReference>
<sequence>MAVALLEDWCKGMDMDPRRAVLIVGIPIQCGEEEINEAIRATLEPHLPHKVVGCMFRREDNAKAVFLELLAPMNYALMPTHILGRGGAWEVVVKPRNTDDEFMDHFNFFLKDEGRRLVDVITSMGYKAAATSEEPKEVYSLQSPNDSMWYRKLKVFSGGQVPLPGEEPFEIWLEQAQEMLLMWQVTEFEKRRRLLESLRGPAQAIMRVLRANNEAISVQECLDALTQIFGSKEDGRSSQYHFLQATQKIGEKTSVYLLHLEPLLHKAVQHSPISIRSMDTIRLKHILSRASLTPPLRGKLEVLDQRCCPPTFLEMMKLVRDEEAWEMSQALGKEKSKAGSRARRPSNRQVAVEVHGPAVQTPASAAPLVESGNQTGKEGASPIIKRRHLPYNYSSVQANPALFVKMETELVAMPELPGSFEESGNGVGAGAVSHPRP</sequence>
<name>A0ABM0J645_ECHTE</name>
<reference evidence="4" key="1">
    <citation type="submission" date="2025-08" db="UniProtKB">
        <authorList>
            <consortium name="RefSeq"/>
        </authorList>
    </citation>
    <scope>IDENTIFICATION</scope>
</reference>
<dbReference type="Pfam" id="PF14893">
    <property type="entry name" value="PNMA"/>
    <property type="match status" value="1"/>
</dbReference>
<evidence type="ECO:0000313" key="3">
    <source>
        <dbReference type="Proteomes" id="UP000694863"/>
    </source>
</evidence>
<dbReference type="GeneID" id="101649358"/>
<dbReference type="Pfam" id="PF20846">
    <property type="entry name" value="PNMA_N"/>
    <property type="match status" value="1"/>
</dbReference>